<dbReference type="GO" id="GO:1990837">
    <property type="term" value="F:sequence-specific double-stranded DNA binding"/>
    <property type="evidence" value="ECO:0007669"/>
    <property type="project" value="UniProtKB-ARBA"/>
</dbReference>
<dbReference type="SUPFAM" id="SSF57667">
    <property type="entry name" value="beta-beta-alpha zinc fingers"/>
    <property type="match status" value="7"/>
</dbReference>
<name>A0A3Q2PKS6_FUNHE</name>
<reference evidence="10" key="2">
    <citation type="submission" date="2025-09" db="UniProtKB">
        <authorList>
            <consortium name="Ensembl"/>
        </authorList>
    </citation>
    <scope>IDENTIFICATION</scope>
</reference>
<keyword evidence="3" id="KW-0677">Repeat</keyword>
<dbReference type="Proteomes" id="UP000265000">
    <property type="component" value="Unplaced"/>
</dbReference>
<feature type="compositionally biased region" description="Polar residues" evidence="8">
    <location>
        <begin position="220"/>
        <end position="236"/>
    </location>
</feature>
<evidence type="ECO:0000313" key="10">
    <source>
        <dbReference type="Ensembl" id="ENSFHEP00000013811.1"/>
    </source>
</evidence>
<dbReference type="Pfam" id="PF00096">
    <property type="entry name" value="zf-C2H2"/>
    <property type="match status" value="7"/>
</dbReference>
<feature type="domain" description="C2H2-type" evidence="9">
    <location>
        <begin position="544"/>
        <end position="571"/>
    </location>
</feature>
<dbReference type="GO" id="GO:0008270">
    <property type="term" value="F:zinc ion binding"/>
    <property type="evidence" value="ECO:0007669"/>
    <property type="project" value="UniProtKB-KW"/>
</dbReference>
<feature type="domain" description="C2H2-type" evidence="9">
    <location>
        <begin position="431"/>
        <end position="458"/>
    </location>
</feature>
<evidence type="ECO:0000259" key="9">
    <source>
        <dbReference type="PROSITE" id="PS50157"/>
    </source>
</evidence>
<dbReference type="GO" id="GO:0000981">
    <property type="term" value="F:DNA-binding transcription factor activity, RNA polymerase II-specific"/>
    <property type="evidence" value="ECO:0007669"/>
    <property type="project" value="TreeGrafter"/>
</dbReference>
<keyword evidence="2" id="KW-0479">Metal-binding</keyword>
<evidence type="ECO:0000256" key="5">
    <source>
        <dbReference type="ARBA" id="ARBA00022833"/>
    </source>
</evidence>
<evidence type="ECO:0000313" key="11">
    <source>
        <dbReference type="Proteomes" id="UP000265000"/>
    </source>
</evidence>
<evidence type="ECO:0000256" key="6">
    <source>
        <dbReference type="ARBA" id="ARBA00023242"/>
    </source>
</evidence>
<sequence length="635" mass="72779">MLVSSNCFCSSDPSPVQQFRSFSQEAFRSVPVFQKCPIWDLGCPHGLEEAAFLDLLRSTFPQLAAGEPFDTFITDKSRKLQPLNVKALTPEEIYTAIKSIGNSALYIRPKVLRFGCLFHFSPFSTSSTLLHSCWFSTEPLQPEVGKHLLGRGYSWQIVKLYFTSLIIYLVSLQFNFYLPFLRKSLVPTRPWPISEQQSAHITFWLYSALIGPTLERGQERPQQSDVTVESKSQQDNLQDKDEEADSNTDSSSTRDQTSEGDEDMAPDPKLQTRKRTETDQAKQGRRRTGEAKMSCKVCGVWYQNYGCLMNHTLIHINDPQSVCGVCGEKFESVEALKEHLGSHQNIHNCSHCGKSFVSITRFNSHVAKHTGKGLFKCDICNKTFSNKSALNYHRWVHVENKPHTCDICQQTFGLQSFLKAHMKQHVRTEVYKCKICNKSLMSRRSVTRHMFTHSDERRYGCETCGKRFKLEKGLKSHEKTHMVRERPFLCHICCKTFPCKHTLMSHIQRHSSEKPYVCTVCSKGFTNQGCLTKHKKIHSSETPYECCKCGRRFKKKNQLTQHIKMHSGIKDFICGICGKASAKREHLKVHMRTHTGERPYQCSLCDKAFTQSHCLKTHMKTHQDQENGPLTPTLH</sequence>
<feature type="domain" description="C2H2-type" evidence="9">
    <location>
        <begin position="572"/>
        <end position="599"/>
    </location>
</feature>
<feature type="domain" description="C2H2-type" evidence="9">
    <location>
        <begin position="600"/>
        <end position="627"/>
    </location>
</feature>
<dbReference type="InterPro" id="IPR036236">
    <property type="entry name" value="Znf_C2H2_sf"/>
</dbReference>
<organism evidence="10 11">
    <name type="scientific">Fundulus heteroclitus</name>
    <name type="common">Killifish</name>
    <name type="synonym">Mummichog</name>
    <dbReference type="NCBI Taxonomy" id="8078"/>
    <lineage>
        <taxon>Eukaryota</taxon>
        <taxon>Metazoa</taxon>
        <taxon>Chordata</taxon>
        <taxon>Craniata</taxon>
        <taxon>Vertebrata</taxon>
        <taxon>Euteleostomi</taxon>
        <taxon>Actinopterygii</taxon>
        <taxon>Neopterygii</taxon>
        <taxon>Teleostei</taxon>
        <taxon>Neoteleostei</taxon>
        <taxon>Acanthomorphata</taxon>
        <taxon>Ovalentaria</taxon>
        <taxon>Atherinomorphae</taxon>
        <taxon>Cyprinodontiformes</taxon>
        <taxon>Fundulidae</taxon>
        <taxon>Fundulus</taxon>
    </lineage>
</organism>
<dbReference type="FunFam" id="3.30.160.60:FF:000624">
    <property type="entry name" value="zinc finger protein 697"/>
    <property type="match status" value="1"/>
</dbReference>
<dbReference type="FunFam" id="3.30.160.60:FF:001443">
    <property type="entry name" value="Zinc finger protein 668"/>
    <property type="match status" value="1"/>
</dbReference>
<feature type="domain" description="C2H2-type" evidence="9">
    <location>
        <begin position="459"/>
        <end position="486"/>
    </location>
</feature>
<accession>A0A3Q2PKS6</accession>
<dbReference type="GO" id="GO:0032502">
    <property type="term" value="P:developmental process"/>
    <property type="evidence" value="ECO:0007669"/>
    <property type="project" value="UniProtKB-ARBA"/>
</dbReference>
<feature type="domain" description="C2H2-type" evidence="9">
    <location>
        <begin position="375"/>
        <end position="402"/>
    </location>
</feature>
<dbReference type="PANTHER" id="PTHR24394">
    <property type="entry name" value="ZINC FINGER PROTEIN"/>
    <property type="match status" value="1"/>
</dbReference>
<reference evidence="10" key="1">
    <citation type="submission" date="2025-08" db="UniProtKB">
        <authorList>
            <consortium name="Ensembl"/>
        </authorList>
    </citation>
    <scope>IDENTIFICATION</scope>
</reference>
<feature type="domain" description="C2H2-type" evidence="9">
    <location>
        <begin position="488"/>
        <end position="515"/>
    </location>
</feature>
<comment type="subcellular location">
    <subcellularLocation>
        <location evidence="1">Nucleus</location>
    </subcellularLocation>
</comment>
<dbReference type="SMART" id="SM00355">
    <property type="entry name" value="ZnF_C2H2"/>
    <property type="match status" value="12"/>
</dbReference>
<dbReference type="GO" id="GO:0005634">
    <property type="term" value="C:nucleus"/>
    <property type="evidence" value="ECO:0007669"/>
    <property type="project" value="UniProtKB-SubCell"/>
</dbReference>
<dbReference type="InterPro" id="IPR013087">
    <property type="entry name" value="Znf_C2H2_type"/>
</dbReference>
<dbReference type="FunFam" id="3.30.160.60:FF:000202">
    <property type="entry name" value="Zinc finger protein 574"/>
    <property type="match status" value="1"/>
</dbReference>
<dbReference type="FunFam" id="3.30.160.60:FF:000065">
    <property type="entry name" value="B-cell CLL/lymphoma 6, member B"/>
    <property type="match status" value="1"/>
</dbReference>
<evidence type="ECO:0000256" key="4">
    <source>
        <dbReference type="ARBA" id="ARBA00022771"/>
    </source>
</evidence>
<dbReference type="Ensembl" id="ENSFHET00000021448.1">
    <property type="protein sequence ID" value="ENSFHEP00000013811.1"/>
    <property type="gene ID" value="ENSFHEG00000015339.1"/>
</dbReference>
<proteinExistence type="predicted"/>
<feature type="domain" description="C2H2-type" evidence="9">
    <location>
        <begin position="347"/>
        <end position="374"/>
    </location>
</feature>
<feature type="compositionally biased region" description="Basic and acidic residues" evidence="8">
    <location>
        <begin position="274"/>
        <end position="287"/>
    </location>
</feature>
<evidence type="ECO:0000256" key="3">
    <source>
        <dbReference type="ARBA" id="ARBA00022737"/>
    </source>
</evidence>
<evidence type="ECO:0000256" key="2">
    <source>
        <dbReference type="ARBA" id="ARBA00022723"/>
    </source>
</evidence>
<feature type="region of interest" description="Disordered" evidence="8">
    <location>
        <begin position="216"/>
        <end position="287"/>
    </location>
</feature>
<dbReference type="PANTHER" id="PTHR24394:SF29">
    <property type="entry name" value="MYONEURIN"/>
    <property type="match status" value="1"/>
</dbReference>
<dbReference type="PROSITE" id="PS00028">
    <property type="entry name" value="ZINC_FINGER_C2H2_1"/>
    <property type="match status" value="11"/>
</dbReference>
<dbReference type="FunFam" id="3.30.160.60:FF:000303">
    <property type="entry name" value="Zinc finger protein 41"/>
    <property type="match status" value="1"/>
</dbReference>
<keyword evidence="11" id="KW-1185">Reference proteome</keyword>
<feature type="domain" description="C2H2-type" evidence="9">
    <location>
        <begin position="403"/>
        <end position="430"/>
    </location>
</feature>
<dbReference type="Gene3D" id="3.30.160.60">
    <property type="entry name" value="Classic Zinc Finger"/>
    <property type="match status" value="10"/>
</dbReference>
<dbReference type="Pfam" id="PF13912">
    <property type="entry name" value="zf-C2H2_6"/>
    <property type="match status" value="2"/>
</dbReference>
<keyword evidence="6" id="KW-0539">Nucleus</keyword>
<feature type="domain" description="C2H2-type" evidence="9">
    <location>
        <begin position="516"/>
        <end position="543"/>
    </location>
</feature>
<evidence type="ECO:0000256" key="8">
    <source>
        <dbReference type="SAM" id="MobiDB-lite"/>
    </source>
</evidence>
<dbReference type="AlphaFoldDB" id="A0A3Q2PKS6"/>
<dbReference type="GeneTree" id="ENSGT00940000157046"/>
<dbReference type="PROSITE" id="PS50157">
    <property type="entry name" value="ZINC_FINGER_C2H2_2"/>
    <property type="match status" value="10"/>
</dbReference>
<keyword evidence="5" id="KW-0862">Zinc</keyword>
<evidence type="ECO:0000256" key="7">
    <source>
        <dbReference type="PROSITE-ProRule" id="PRU00042"/>
    </source>
</evidence>
<evidence type="ECO:0000256" key="1">
    <source>
        <dbReference type="ARBA" id="ARBA00004123"/>
    </source>
</evidence>
<dbReference type="STRING" id="8078.ENSFHEP00000013811"/>
<keyword evidence="4 7" id="KW-0863">Zinc-finger</keyword>
<protein>
    <recommendedName>
        <fullName evidence="9">C2H2-type domain-containing protein</fullName>
    </recommendedName>
</protein>